<accession>A0A0U1KVB0</accession>
<name>A0A0U1KVB0_9FIRM</name>
<keyword evidence="2" id="KW-1185">Reference proteome</keyword>
<sequence>MPMNILAEIKEENCEAADWLLYYSYRRRQFYKNKQDETYASSLPEVVIRTGPGNPTAFHAMRLCSLDACEQWLEAVETVEDNLEEKKLVFLKYRREAAYITKKVRGKSAWVLYVQRHYAEEMAKLQNKQPEDCWLSETTMKEWWTEIIELTARVLLKIKTKHLKKI</sequence>
<proteinExistence type="predicted"/>
<dbReference type="AlphaFoldDB" id="A0A0U1KVB0"/>
<organism evidence="1 2">
    <name type="scientific">Sporomusa ovata</name>
    <dbReference type="NCBI Taxonomy" id="2378"/>
    <lineage>
        <taxon>Bacteria</taxon>
        <taxon>Bacillati</taxon>
        <taxon>Bacillota</taxon>
        <taxon>Negativicutes</taxon>
        <taxon>Selenomonadales</taxon>
        <taxon>Sporomusaceae</taxon>
        <taxon>Sporomusa</taxon>
    </lineage>
</organism>
<dbReference type="RefSeq" id="WP_021167472.1">
    <property type="nucleotide sequence ID" value="NZ_CTRP01000004.1"/>
</dbReference>
<dbReference type="Proteomes" id="UP000049855">
    <property type="component" value="Unassembled WGS sequence"/>
</dbReference>
<gene>
    <name evidence="1" type="ORF">SpAn4DRAFT_3873</name>
</gene>
<protein>
    <submittedName>
        <fullName evidence="1">Uncharacterized protein</fullName>
    </submittedName>
</protein>
<evidence type="ECO:0000313" key="1">
    <source>
        <dbReference type="EMBL" id="CQR71368.1"/>
    </source>
</evidence>
<reference evidence="2" key="1">
    <citation type="submission" date="2015-03" db="EMBL/GenBank/DDBJ databases">
        <authorList>
            <person name="Nijsse Bart"/>
        </authorList>
    </citation>
    <scope>NUCLEOTIDE SEQUENCE [LARGE SCALE GENOMIC DNA]</scope>
</reference>
<evidence type="ECO:0000313" key="2">
    <source>
        <dbReference type="Proteomes" id="UP000049855"/>
    </source>
</evidence>
<dbReference type="EMBL" id="CTRP01000004">
    <property type="protein sequence ID" value="CQR71368.1"/>
    <property type="molecule type" value="Genomic_DNA"/>
</dbReference>